<evidence type="ECO:0000259" key="9">
    <source>
        <dbReference type="Pfam" id="PF03807"/>
    </source>
</evidence>
<evidence type="ECO:0000256" key="6">
    <source>
        <dbReference type="HAMAP-Rule" id="MF_01925"/>
    </source>
</evidence>
<dbReference type="EMBL" id="CP002400">
    <property type="protein sequence ID" value="ADU26953.1"/>
    <property type="molecule type" value="Genomic_DNA"/>
</dbReference>
<keyword evidence="12" id="KW-1185">Reference proteome</keyword>
<dbReference type="PANTHER" id="PTHR11645">
    <property type="entry name" value="PYRROLINE-5-CARBOXYLATE REDUCTASE"/>
    <property type="match status" value="1"/>
</dbReference>
<dbReference type="PANTHER" id="PTHR11645:SF0">
    <property type="entry name" value="PYRROLINE-5-CARBOXYLATE REDUCTASE 3"/>
    <property type="match status" value="1"/>
</dbReference>
<comment type="subcellular location">
    <subcellularLocation>
        <location evidence="6">Cytoplasm</location>
    </subcellularLocation>
</comment>
<dbReference type="Pfam" id="PF14748">
    <property type="entry name" value="P5CR_dimer"/>
    <property type="match status" value="1"/>
</dbReference>
<feature type="domain" description="Pyrroline-5-carboxylate reductase dimerisation" evidence="10">
    <location>
        <begin position="160"/>
        <end position="264"/>
    </location>
</feature>
<evidence type="ECO:0000256" key="7">
    <source>
        <dbReference type="NCBIfam" id="TIGR00112"/>
    </source>
</evidence>
<dbReference type="STRING" id="663278.Ethha_1416"/>
<comment type="function">
    <text evidence="5 6">Catalyzes the reduction of 1-pyrroline-5-carboxylate (PCA) to L-proline.</text>
</comment>
<evidence type="ECO:0000259" key="10">
    <source>
        <dbReference type="Pfam" id="PF14748"/>
    </source>
</evidence>
<dbReference type="HOGENOM" id="CLU_042344_3_1_9"/>
<feature type="binding site" evidence="8">
    <location>
        <begin position="8"/>
        <end position="13"/>
    </location>
    <ligand>
        <name>NADP(+)</name>
        <dbReference type="ChEBI" id="CHEBI:58349"/>
    </ligand>
</feature>
<dbReference type="Proteomes" id="UP000001551">
    <property type="component" value="Chromosome"/>
</dbReference>
<dbReference type="Gene3D" id="3.40.50.720">
    <property type="entry name" value="NAD(P)-binding Rossmann-like Domain"/>
    <property type="match status" value="1"/>
</dbReference>
<dbReference type="PIRSF" id="PIRSF000193">
    <property type="entry name" value="Pyrrol-5-carb_rd"/>
    <property type="match status" value="1"/>
</dbReference>
<dbReference type="InterPro" id="IPR000304">
    <property type="entry name" value="Pyrroline-COOH_reductase"/>
</dbReference>
<dbReference type="GO" id="GO:0055129">
    <property type="term" value="P:L-proline biosynthetic process"/>
    <property type="evidence" value="ECO:0007669"/>
    <property type="project" value="UniProtKB-UniRule"/>
</dbReference>
<keyword evidence="6" id="KW-0028">Amino-acid biosynthesis</keyword>
<evidence type="ECO:0000256" key="1">
    <source>
        <dbReference type="ARBA" id="ARBA00005525"/>
    </source>
</evidence>
<dbReference type="GO" id="GO:0005737">
    <property type="term" value="C:cytoplasm"/>
    <property type="evidence" value="ECO:0007669"/>
    <property type="project" value="UniProtKB-SubCell"/>
</dbReference>
<dbReference type="UniPathway" id="UPA00098">
    <property type="reaction ID" value="UER00361"/>
</dbReference>
<keyword evidence="2 6" id="KW-0641">Proline biosynthesis</keyword>
<organism evidence="11 12">
    <name type="scientific">Ethanoligenens harbinense (strain DSM 18485 / JCM 12961 / CGMCC 1.5033 / YUAN-3)</name>
    <dbReference type="NCBI Taxonomy" id="663278"/>
    <lineage>
        <taxon>Bacteria</taxon>
        <taxon>Bacillati</taxon>
        <taxon>Bacillota</taxon>
        <taxon>Clostridia</taxon>
        <taxon>Eubacteriales</taxon>
        <taxon>Oscillospiraceae</taxon>
        <taxon>Ethanoligenens</taxon>
    </lineage>
</organism>
<keyword evidence="3 6" id="KW-0521">NADP</keyword>
<comment type="catalytic activity">
    <reaction evidence="6">
        <text>L-proline + NAD(+) = (S)-1-pyrroline-5-carboxylate + NADH + 2 H(+)</text>
        <dbReference type="Rhea" id="RHEA:14105"/>
        <dbReference type="ChEBI" id="CHEBI:15378"/>
        <dbReference type="ChEBI" id="CHEBI:17388"/>
        <dbReference type="ChEBI" id="CHEBI:57540"/>
        <dbReference type="ChEBI" id="CHEBI:57945"/>
        <dbReference type="ChEBI" id="CHEBI:60039"/>
        <dbReference type="EC" id="1.5.1.2"/>
    </reaction>
</comment>
<gene>
    <name evidence="6" type="primary">proC</name>
    <name evidence="11" type="ordered locus">Ethha_1416</name>
</gene>
<comment type="catalytic activity">
    <reaction evidence="6">
        <text>L-proline + NADP(+) = (S)-1-pyrroline-5-carboxylate + NADPH + 2 H(+)</text>
        <dbReference type="Rhea" id="RHEA:14109"/>
        <dbReference type="ChEBI" id="CHEBI:15378"/>
        <dbReference type="ChEBI" id="CHEBI:17388"/>
        <dbReference type="ChEBI" id="CHEBI:57783"/>
        <dbReference type="ChEBI" id="CHEBI:58349"/>
        <dbReference type="ChEBI" id="CHEBI:60039"/>
        <dbReference type="EC" id="1.5.1.2"/>
    </reaction>
</comment>
<dbReference type="KEGG" id="eha:Ethha_1416"/>
<dbReference type="InterPro" id="IPR029036">
    <property type="entry name" value="P5CR_dimer"/>
</dbReference>
<evidence type="ECO:0000256" key="2">
    <source>
        <dbReference type="ARBA" id="ARBA00022650"/>
    </source>
</evidence>
<dbReference type="FunFam" id="1.10.3730.10:FF:000001">
    <property type="entry name" value="Pyrroline-5-carboxylate reductase"/>
    <property type="match status" value="1"/>
</dbReference>
<dbReference type="AlphaFoldDB" id="E6U6Y6"/>
<dbReference type="InterPro" id="IPR008927">
    <property type="entry name" value="6-PGluconate_DH-like_C_sf"/>
</dbReference>
<keyword evidence="4 6" id="KW-0560">Oxidoreductase</keyword>
<evidence type="ECO:0000256" key="4">
    <source>
        <dbReference type="ARBA" id="ARBA00023002"/>
    </source>
</evidence>
<dbReference type="SUPFAM" id="SSF48179">
    <property type="entry name" value="6-phosphogluconate dehydrogenase C-terminal domain-like"/>
    <property type="match status" value="1"/>
</dbReference>
<name>E6U6Y6_ETHHY</name>
<protein>
    <recommendedName>
        <fullName evidence="6 7">Pyrroline-5-carboxylate reductase</fullName>
        <shortName evidence="6">P5C reductase</shortName>
        <shortName evidence="6">P5CR</shortName>
        <ecNumber evidence="6 7">1.5.1.2</ecNumber>
    </recommendedName>
    <alternativeName>
        <fullName evidence="6">PCA reductase</fullName>
    </alternativeName>
</protein>
<dbReference type="Gene3D" id="1.10.3730.10">
    <property type="entry name" value="ProC C-terminal domain-like"/>
    <property type="match status" value="1"/>
</dbReference>
<dbReference type="NCBIfam" id="TIGR00112">
    <property type="entry name" value="proC"/>
    <property type="match status" value="1"/>
</dbReference>
<dbReference type="HAMAP" id="MF_01925">
    <property type="entry name" value="P5C_reductase"/>
    <property type="match status" value="1"/>
</dbReference>
<dbReference type="Pfam" id="PF03807">
    <property type="entry name" value="F420_oxidored"/>
    <property type="match status" value="1"/>
</dbReference>
<dbReference type="InterPro" id="IPR028939">
    <property type="entry name" value="P5C_Rdtase_cat_N"/>
</dbReference>
<dbReference type="SUPFAM" id="SSF51735">
    <property type="entry name" value="NAD(P)-binding Rossmann-fold domains"/>
    <property type="match status" value="1"/>
</dbReference>
<dbReference type="RefSeq" id="WP_013485308.1">
    <property type="nucleotide sequence ID" value="NC_014828.1"/>
</dbReference>
<sequence>MTEKIGFIGAGNMAGAIINGLLRQGVCPADHLAVYDHHSTHYARFEERGVCGVETVRQLVKFADIIFLSVKPQNYDEVLQNICPFAEGKIIVSIAAGISSAYIKERLGDAAKIALAMPNTPLLLGEGATALCQCSPLTDVEYAKVKAVFAAGGVVQDLPEEQMAAVISVSGSSPAYVYLFAKAVIAGAVEQGIDVAVAKALIAQTLIGSAKMLTDSGIEPDELIRMVSSKGGTTIAALDALYAHGFEQAVIDGMRQCTRRAKELGK</sequence>
<proteinExistence type="inferred from homology"/>
<evidence type="ECO:0000256" key="3">
    <source>
        <dbReference type="ARBA" id="ARBA00022857"/>
    </source>
</evidence>
<accession>E6U6Y6</accession>
<comment type="pathway">
    <text evidence="6">Amino-acid biosynthesis; L-proline biosynthesis; L-proline from L-glutamate 5-semialdehyde: step 1/1.</text>
</comment>
<dbReference type="EC" id="1.5.1.2" evidence="6 7"/>
<evidence type="ECO:0000313" key="11">
    <source>
        <dbReference type="EMBL" id="ADU26953.1"/>
    </source>
</evidence>
<keyword evidence="6" id="KW-0963">Cytoplasm</keyword>
<feature type="domain" description="Pyrroline-5-carboxylate reductase catalytic N-terminal" evidence="9">
    <location>
        <begin position="4"/>
        <end position="97"/>
    </location>
</feature>
<dbReference type="InterPro" id="IPR036291">
    <property type="entry name" value="NAD(P)-bd_dom_sf"/>
</dbReference>
<reference evidence="11 12" key="1">
    <citation type="submission" date="2010-12" db="EMBL/GenBank/DDBJ databases">
        <title>Complete sequence of Ethanoligenens harbinense YUAN-3.</title>
        <authorList>
            <person name="Lucas S."/>
            <person name="Copeland A."/>
            <person name="Lapidus A."/>
            <person name="Cheng J.-F."/>
            <person name="Bruce D."/>
            <person name="Goodwin L."/>
            <person name="Pitluck S."/>
            <person name="Chertkov O."/>
            <person name="Misra M."/>
            <person name="Detter J.C."/>
            <person name="Han C."/>
            <person name="Tapia R."/>
            <person name="Land M."/>
            <person name="Hauser L."/>
            <person name="Jeffries C."/>
            <person name="Kyrpides N."/>
            <person name="Ivanova N."/>
            <person name="Mikhailova N."/>
            <person name="Wang A."/>
            <person name="Mouttaki H."/>
            <person name="He Z."/>
            <person name="Zhou J."/>
            <person name="Hemme C.L."/>
            <person name="Woyke T."/>
        </authorList>
    </citation>
    <scope>NUCLEOTIDE SEQUENCE [LARGE SCALE GENOMIC DNA]</scope>
    <source>
        <strain evidence="12">DSM 18485 / JCM 12961 / CGMCC 1.5033 / YUAN-3</strain>
    </source>
</reference>
<dbReference type="eggNOG" id="COG0345">
    <property type="taxonomic scope" value="Bacteria"/>
</dbReference>
<comment type="similarity">
    <text evidence="1 6">Belongs to the pyrroline-5-carboxylate reductase family.</text>
</comment>
<evidence type="ECO:0000256" key="5">
    <source>
        <dbReference type="ARBA" id="ARBA00058118"/>
    </source>
</evidence>
<evidence type="ECO:0000313" key="12">
    <source>
        <dbReference type="Proteomes" id="UP000001551"/>
    </source>
</evidence>
<evidence type="ECO:0000256" key="8">
    <source>
        <dbReference type="PIRSR" id="PIRSR000193-1"/>
    </source>
</evidence>
<dbReference type="GO" id="GO:0004735">
    <property type="term" value="F:pyrroline-5-carboxylate reductase activity"/>
    <property type="evidence" value="ECO:0007669"/>
    <property type="project" value="UniProtKB-UniRule"/>
</dbReference>